<gene>
    <name evidence="1" type="ORF">XFF6991_360019</name>
</gene>
<dbReference type="AlphaFoldDB" id="A0A7Z7NHP6"/>
<dbReference type="EMBL" id="OCZC01000062">
    <property type="protein sequence ID" value="SOO24406.1"/>
    <property type="molecule type" value="Genomic_DNA"/>
</dbReference>
<comment type="caution">
    <text evidence="1">The sequence shown here is derived from an EMBL/GenBank/DDBJ whole genome shotgun (WGS) entry which is preliminary data.</text>
</comment>
<dbReference type="Proteomes" id="UP000234345">
    <property type="component" value="Unassembled WGS sequence"/>
</dbReference>
<evidence type="ECO:0000313" key="1">
    <source>
        <dbReference type="EMBL" id="SOO24406.1"/>
    </source>
</evidence>
<proteinExistence type="predicted"/>
<evidence type="ECO:0000313" key="2">
    <source>
        <dbReference type="Proteomes" id="UP000234345"/>
    </source>
</evidence>
<organism evidence="1 2">
    <name type="scientific">Xanthomonas campestris pv. phaseoli</name>
    <dbReference type="NCBI Taxonomy" id="317013"/>
    <lineage>
        <taxon>Bacteria</taxon>
        <taxon>Pseudomonadati</taxon>
        <taxon>Pseudomonadota</taxon>
        <taxon>Gammaproteobacteria</taxon>
        <taxon>Lysobacterales</taxon>
        <taxon>Lysobacteraceae</taxon>
        <taxon>Xanthomonas</taxon>
    </lineage>
</organism>
<name>A0A7Z7NHP6_XANCH</name>
<reference evidence="1 2" key="1">
    <citation type="submission" date="2017-10" db="EMBL/GenBank/DDBJ databases">
        <authorList>
            <person name="Regsiter A."/>
            <person name="William W."/>
        </authorList>
    </citation>
    <scope>NUCLEOTIDE SEQUENCE [LARGE SCALE GENOMIC DNA]</scope>
    <source>
        <strain evidence="1 2">CFBP6991</strain>
    </source>
</reference>
<protein>
    <submittedName>
        <fullName evidence="1">Uncharacterized protein</fullName>
    </submittedName>
</protein>
<accession>A0A7Z7NHP6</accession>
<sequence length="69" mass="7556">MQGARGAMRGFWHAITHGLGSLPSRREIAAQQSYPSCLQTPAPWSATAEFSSGLMTRLICKPTVRPLDR</sequence>